<dbReference type="Gene3D" id="3.90.76.10">
    <property type="entry name" value="Dipeptide-binding Protein, Domain 1"/>
    <property type="match status" value="1"/>
</dbReference>
<dbReference type="InterPro" id="IPR030678">
    <property type="entry name" value="Peptide/Ni-bd"/>
</dbReference>
<reference evidence="5 6" key="1">
    <citation type="submission" date="2018-03" db="EMBL/GenBank/DDBJ databases">
        <title>Genome sequencing of Phreatobacter sp.</title>
        <authorList>
            <person name="Kim S.-J."/>
            <person name="Heo J."/>
            <person name="Kwon S.-W."/>
        </authorList>
    </citation>
    <scope>NUCLEOTIDE SEQUENCE [LARGE SCALE GENOMIC DNA]</scope>
    <source>
        <strain evidence="5 6">S-12</strain>
    </source>
</reference>
<dbReference type="PIRSF" id="PIRSF002741">
    <property type="entry name" value="MppA"/>
    <property type="match status" value="1"/>
</dbReference>
<sequence>MLIMTALPAMAQTVLKVRPFGDLRTIDPITTSDYMVRNHGYMVYDTLFAQDGSGAIKPQMVERHTVSDDGKTWTFVLREGLKFHDNQPVTAEDVVASLKRWGERDGLGQQLMGQTASLTATDARTVTLVLKERWGLVLEALGKPSSMVPFIMPARIAATPANQNITDPIGSGPFMMIRAEWSPGAKIVYARAPMYVPRAEPADGLAGGKRAQVDRVEWIIMPDAQTALNALQAGEIDIFEELPPDMIPLVKSNARIAISRLSALQGVMRMNQLQPPFNNAKLRQAILRLVDQEQTLRAYVDDKALYTNCPSFFMCDSPYFTNAAWKPADVAAARALVRESGYNGEKIVLLDATETALSPATLVVAQAMRDIGLNVDYQAMDWGTLSSRRTSKNPVAQGGWSAFLSGPAAPDMWEPVGHLALRSNCDRAWFGWPCDEAIEKLRAAFTTAPDLAGRQAIARQIQERAVETVPYVPVGQFWLVRGHQASLKGLLTAGLPVYWNISK</sequence>
<dbReference type="SUPFAM" id="SSF53850">
    <property type="entry name" value="Periplasmic binding protein-like II"/>
    <property type="match status" value="1"/>
</dbReference>
<dbReference type="InterPro" id="IPR039424">
    <property type="entry name" value="SBP_5"/>
</dbReference>
<dbReference type="InterPro" id="IPR000914">
    <property type="entry name" value="SBP_5_dom"/>
</dbReference>
<feature type="domain" description="Solute-binding protein family 5" evidence="4">
    <location>
        <begin position="56"/>
        <end position="406"/>
    </location>
</feature>
<dbReference type="Gene3D" id="3.40.190.10">
    <property type="entry name" value="Periplasmic binding protein-like II"/>
    <property type="match status" value="1"/>
</dbReference>
<dbReference type="CDD" id="cd08502">
    <property type="entry name" value="PBP2_NikA_DppA_OppA_like_16"/>
    <property type="match status" value="1"/>
</dbReference>
<dbReference type="Proteomes" id="UP000237889">
    <property type="component" value="Chromosome"/>
</dbReference>
<dbReference type="GO" id="GO:0043190">
    <property type="term" value="C:ATP-binding cassette (ABC) transporter complex"/>
    <property type="evidence" value="ECO:0007669"/>
    <property type="project" value="InterPro"/>
</dbReference>
<gene>
    <name evidence="5" type="ORF">C6569_04480</name>
</gene>
<organism evidence="5 6">
    <name type="scientific">Phreatobacter cathodiphilus</name>
    <dbReference type="NCBI Taxonomy" id="1868589"/>
    <lineage>
        <taxon>Bacteria</taxon>
        <taxon>Pseudomonadati</taxon>
        <taxon>Pseudomonadota</taxon>
        <taxon>Alphaproteobacteria</taxon>
        <taxon>Hyphomicrobiales</taxon>
        <taxon>Phreatobacteraceae</taxon>
        <taxon>Phreatobacter</taxon>
    </lineage>
</organism>
<dbReference type="GO" id="GO:0030288">
    <property type="term" value="C:outer membrane-bounded periplasmic space"/>
    <property type="evidence" value="ECO:0007669"/>
    <property type="project" value="UniProtKB-ARBA"/>
</dbReference>
<dbReference type="PANTHER" id="PTHR30290:SF38">
    <property type="entry name" value="D,D-DIPEPTIDE-BINDING PERIPLASMIC PROTEIN DDPA-RELATED"/>
    <property type="match status" value="1"/>
</dbReference>
<evidence type="ECO:0000313" key="6">
    <source>
        <dbReference type="Proteomes" id="UP000237889"/>
    </source>
</evidence>
<evidence type="ECO:0000259" key="4">
    <source>
        <dbReference type="Pfam" id="PF00496"/>
    </source>
</evidence>
<evidence type="ECO:0000313" key="5">
    <source>
        <dbReference type="EMBL" id="AVO44376.1"/>
    </source>
</evidence>
<dbReference type="GO" id="GO:1904680">
    <property type="term" value="F:peptide transmembrane transporter activity"/>
    <property type="evidence" value="ECO:0007669"/>
    <property type="project" value="TreeGrafter"/>
</dbReference>
<proteinExistence type="inferred from homology"/>
<evidence type="ECO:0000256" key="1">
    <source>
        <dbReference type="ARBA" id="ARBA00004418"/>
    </source>
</evidence>
<evidence type="ECO:0000256" key="2">
    <source>
        <dbReference type="ARBA" id="ARBA00005695"/>
    </source>
</evidence>
<comment type="subcellular location">
    <subcellularLocation>
        <location evidence="1">Periplasm</location>
    </subcellularLocation>
</comment>
<dbReference type="EMBL" id="CP027668">
    <property type="protein sequence ID" value="AVO44376.1"/>
    <property type="molecule type" value="Genomic_DNA"/>
</dbReference>
<protein>
    <submittedName>
        <fullName evidence="5">ABC transporter substrate-binding protein</fullName>
    </submittedName>
</protein>
<dbReference type="Pfam" id="PF00496">
    <property type="entry name" value="SBP_bac_5"/>
    <property type="match status" value="1"/>
</dbReference>
<dbReference type="GO" id="GO:0015833">
    <property type="term" value="P:peptide transport"/>
    <property type="evidence" value="ECO:0007669"/>
    <property type="project" value="TreeGrafter"/>
</dbReference>
<accession>A0A2S0N8D4</accession>
<keyword evidence="3" id="KW-0732">Signal</keyword>
<dbReference type="Gene3D" id="3.10.105.10">
    <property type="entry name" value="Dipeptide-binding Protein, Domain 3"/>
    <property type="match status" value="1"/>
</dbReference>
<evidence type="ECO:0000256" key="3">
    <source>
        <dbReference type="ARBA" id="ARBA00022729"/>
    </source>
</evidence>
<comment type="similarity">
    <text evidence="2">Belongs to the bacterial solute-binding protein 5 family.</text>
</comment>
<dbReference type="PANTHER" id="PTHR30290">
    <property type="entry name" value="PERIPLASMIC BINDING COMPONENT OF ABC TRANSPORTER"/>
    <property type="match status" value="1"/>
</dbReference>
<dbReference type="AlphaFoldDB" id="A0A2S0N8D4"/>
<dbReference type="OrthoDB" id="9803988at2"/>
<name>A0A2S0N8D4_9HYPH</name>
<keyword evidence="6" id="KW-1185">Reference proteome</keyword>
<dbReference type="KEGG" id="phr:C6569_04480"/>